<keyword evidence="2" id="KW-1185">Reference proteome</keyword>
<evidence type="ECO:0000313" key="2">
    <source>
        <dbReference type="Proteomes" id="UP000053268"/>
    </source>
</evidence>
<evidence type="ECO:0000313" key="1">
    <source>
        <dbReference type="EMBL" id="KPJ01112.1"/>
    </source>
</evidence>
<dbReference type="Proteomes" id="UP000053268">
    <property type="component" value="Unassembled WGS sequence"/>
</dbReference>
<dbReference type="EMBL" id="KQ459404">
    <property type="protein sequence ID" value="KPJ01112.1"/>
    <property type="molecule type" value="Genomic_DNA"/>
</dbReference>
<organism evidence="1 2">
    <name type="scientific">Papilio xuthus</name>
    <name type="common">Asian swallowtail butterfly</name>
    <dbReference type="NCBI Taxonomy" id="66420"/>
    <lineage>
        <taxon>Eukaryota</taxon>
        <taxon>Metazoa</taxon>
        <taxon>Ecdysozoa</taxon>
        <taxon>Arthropoda</taxon>
        <taxon>Hexapoda</taxon>
        <taxon>Insecta</taxon>
        <taxon>Pterygota</taxon>
        <taxon>Neoptera</taxon>
        <taxon>Endopterygota</taxon>
        <taxon>Lepidoptera</taxon>
        <taxon>Glossata</taxon>
        <taxon>Ditrysia</taxon>
        <taxon>Papilionoidea</taxon>
        <taxon>Papilionidae</taxon>
        <taxon>Papilioninae</taxon>
        <taxon>Papilio</taxon>
    </lineage>
</organism>
<accession>A0A0N1PEM8</accession>
<sequence length="206" mass="23529">MTRSKRISQHGTVSRLDVAKRVKSKSYGSKNNISKIATRPPMQNGKNYEVYSVRKIEEHKLKDESSVKNISTVESRYKSKMAKGDTWQTAKLCGRENHSDNMTRSKRISQHGTVSRLDVAKRVKSKSYGSKNNISKIATRPPMQNGKNYEVYSVRKIEEHKLKDESSVKNISTGQTAVRPELIINSFDNVMNRYINGSKNTDWTIM</sequence>
<name>A0A0N1PEM8_PAPXU</name>
<proteinExistence type="predicted"/>
<gene>
    <name evidence="1" type="ORF">RR46_00446</name>
</gene>
<reference evidence="1 2" key="1">
    <citation type="journal article" date="2015" name="Nat. Commun.">
        <title>Outbred genome sequencing and CRISPR/Cas9 gene editing in butterflies.</title>
        <authorList>
            <person name="Li X."/>
            <person name="Fan D."/>
            <person name="Zhang W."/>
            <person name="Liu G."/>
            <person name="Zhang L."/>
            <person name="Zhao L."/>
            <person name="Fang X."/>
            <person name="Chen L."/>
            <person name="Dong Y."/>
            <person name="Chen Y."/>
            <person name="Ding Y."/>
            <person name="Zhao R."/>
            <person name="Feng M."/>
            <person name="Zhu Y."/>
            <person name="Feng Y."/>
            <person name="Jiang X."/>
            <person name="Zhu D."/>
            <person name="Xiang H."/>
            <person name="Feng X."/>
            <person name="Li S."/>
            <person name="Wang J."/>
            <person name="Zhang G."/>
            <person name="Kronforst M.R."/>
            <person name="Wang W."/>
        </authorList>
    </citation>
    <scope>NUCLEOTIDE SEQUENCE [LARGE SCALE GENOMIC DNA]</scope>
    <source>
        <strain evidence="1">Ya'a_city_454_Px</strain>
        <tissue evidence="1">Whole body</tissue>
    </source>
</reference>
<protein>
    <submittedName>
        <fullName evidence="1">Uncharacterized protein</fullName>
    </submittedName>
</protein>
<dbReference type="AlphaFoldDB" id="A0A0N1PEM8"/>